<evidence type="ECO:0000256" key="1">
    <source>
        <dbReference type="ARBA" id="ARBA00006817"/>
    </source>
</evidence>
<dbReference type="SUPFAM" id="SSF46785">
    <property type="entry name" value="Winged helix' DNA-binding domain"/>
    <property type="match status" value="1"/>
</dbReference>
<dbReference type="SMART" id="SM00418">
    <property type="entry name" value="HTH_ARSR"/>
    <property type="match status" value="1"/>
</dbReference>
<dbReference type="InterPro" id="IPR013538">
    <property type="entry name" value="ASHA1/2-like_C"/>
</dbReference>
<evidence type="ECO:0000313" key="3">
    <source>
        <dbReference type="EMBL" id="SJM60710.1"/>
    </source>
</evidence>
<dbReference type="CDD" id="cd00090">
    <property type="entry name" value="HTH_ARSR"/>
    <property type="match status" value="1"/>
</dbReference>
<dbReference type="InterPro" id="IPR023393">
    <property type="entry name" value="START-like_dom_sf"/>
</dbReference>
<dbReference type="Gene3D" id="1.10.10.10">
    <property type="entry name" value="Winged helix-like DNA-binding domain superfamily/Winged helix DNA-binding domain"/>
    <property type="match status" value="1"/>
</dbReference>
<dbReference type="EMBL" id="FUHW01000024">
    <property type="protein sequence ID" value="SJM60710.1"/>
    <property type="molecule type" value="Genomic_DNA"/>
</dbReference>
<protein>
    <submittedName>
        <fullName evidence="3">Transcriptional regulator, ArsR family</fullName>
    </submittedName>
</protein>
<dbReference type="Proteomes" id="UP000195913">
    <property type="component" value="Unassembled WGS sequence"/>
</dbReference>
<dbReference type="NCBIfam" id="NF033788">
    <property type="entry name" value="HTH_metalloreg"/>
    <property type="match status" value="1"/>
</dbReference>
<feature type="domain" description="HTH arsR-type" evidence="2">
    <location>
        <begin position="1"/>
        <end position="97"/>
    </location>
</feature>
<dbReference type="PRINTS" id="PR00778">
    <property type="entry name" value="HTHARSR"/>
</dbReference>
<gene>
    <name evidence="3" type="ORF">FM101_06430</name>
</gene>
<sequence length="280" mass="31568">MSTPVTQTFSALGDPVRSTMIDHLSATDATVGELAALFEISQRSLSRHLGVLERAGLITRHREGRTRRVRLEEQTLDAAHHWIQEQRRRLEHRHRRLGAVLARHPERSDPTALREKMNSHDIHQPGLTEHRRVGEQSVVHRREFAAPAALVQRAHTDVELFRQWMGPRGTTVRVERFDPVTGGAFHYVVEADGGGSWPFHGSYHVVSPGLMVHTWEYEDDHDVTLETLHFVDHGDGSSALEATSTYTSKQTCDAMIDSGLDAGMDENFEQLDAVLKEALR</sequence>
<dbReference type="Pfam" id="PF12840">
    <property type="entry name" value="HTH_20"/>
    <property type="match status" value="1"/>
</dbReference>
<accession>A0A1R4FXJ3</accession>
<dbReference type="AlphaFoldDB" id="A0A1R4FXJ3"/>
<proteinExistence type="inferred from homology"/>
<dbReference type="PROSITE" id="PS50987">
    <property type="entry name" value="HTH_ARSR_2"/>
    <property type="match status" value="1"/>
</dbReference>
<dbReference type="InterPro" id="IPR011991">
    <property type="entry name" value="ArsR-like_HTH"/>
</dbReference>
<name>A0A1R4FXJ3_9MICC</name>
<evidence type="ECO:0000313" key="4">
    <source>
        <dbReference type="Proteomes" id="UP000195913"/>
    </source>
</evidence>
<reference evidence="3 4" key="1">
    <citation type="submission" date="2017-02" db="EMBL/GenBank/DDBJ databases">
        <authorList>
            <person name="Peterson S.W."/>
        </authorList>
    </citation>
    <scope>NUCLEOTIDE SEQUENCE [LARGE SCALE GENOMIC DNA]</scope>
    <source>
        <strain evidence="3 4">B Ar 00.02</strain>
    </source>
</reference>
<comment type="similarity">
    <text evidence="1">Belongs to the AHA1 family.</text>
</comment>
<dbReference type="PANTHER" id="PTHR38600">
    <property type="entry name" value="TRANSCRIPTIONAL REGULATORY PROTEIN"/>
    <property type="match status" value="1"/>
</dbReference>
<dbReference type="InterPro" id="IPR036390">
    <property type="entry name" value="WH_DNA-bd_sf"/>
</dbReference>
<dbReference type="RefSeq" id="WP_086997117.1">
    <property type="nucleotide sequence ID" value="NZ_FUHW01000024.1"/>
</dbReference>
<dbReference type="SUPFAM" id="SSF55961">
    <property type="entry name" value="Bet v1-like"/>
    <property type="match status" value="1"/>
</dbReference>
<dbReference type="GO" id="GO:0003700">
    <property type="term" value="F:DNA-binding transcription factor activity"/>
    <property type="evidence" value="ECO:0007669"/>
    <property type="project" value="InterPro"/>
</dbReference>
<dbReference type="InterPro" id="IPR036388">
    <property type="entry name" value="WH-like_DNA-bd_sf"/>
</dbReference>
<evidence type="ECO:0000259" key="2">
    <source>
        <dbReference type="PROSITE" id="PS50987"/>
    </source>
</evidence>
<dbReference type="Pfam" id="PF08327">
    <property type="entry name" value="AHSA1"/>
    <property type="match status" value="1"/>
</dbReference>
<dbReference type="Gene3D" id="3.30.530.20">
    <property type="match status" value="1"/>
</dbReference>
<dbReference type="InterPro" id="IPR001845">
    <property type="entry name" value="HTH_ArsR_DNA-bd_dom"/>
</dbReference>
<organism evidence="3 4">
    <name type="scientific">Arthrobacter rhombi</name>
    <dbReference type="NCBI Taxonomy" id="71253"/>
    <lineage>
        <taxon>Bacteria</taxon>
        <taxon>Bacillati</taxon>
        <taxon>Actinomycetota</taxon>
        <taxon>Actinomycetes</taxon>
        <taxon>Micrococcales</taxon>
        <taxon>Micrococcaceae</taxon>
        <taxon>Arthrobacter</taxon>
    </lineage>
</organism>
<keyword evidence="4" id="KW-1185">Reference proteome</keyword>
<dbReference type="PANTHER" id="PTHR38600:SF2">
    <property type="entry name" value="SLL0088 PROTEIN"/>
    <property type="match status" value="1"/>
</dbReference>